<dbReference type="Proteomes" id="UP000805193">
    <property type="component" value="Unassembled WGS sequence"/>
</dbReference>
<reference evidence="1 2" key="1">
    <citation type="journal article" date="2020" name="Cell">
        <title>Large-Scale Comparative Analyses of Tick Genomes Elucidate Their Genetic Diversity and Vector Capacities.</title>
        <authorList>
            <consortium name="Tick Genome and Microbiome Consortium (TIGMIC)"/>
            <person name="Jia N."/>
            <person name="Wang J."/>
            <person name="Shi W."/>
            <person name="Du L."/>
            <person name="Sun Y."/>
            <person name="Zhan W."/>
            <person name="Jiang J.F."/>
            <person name="Wang Q."/>
            <person name="Zhang B."/>
            <person name="Ji P."/>
            <person name="Bell-Sakyi L."/>
            <person name="Cui X.M."/>
            <person name="Yuan T.T."/>
            <person name="Jiang B.G."/>
            <person name="Yang W.F."/>
            <person name="Lam T.T."/>
            <person name="Chang Q.C."/>
            <person name="Ding S.J."/>
            <person name="Wang X.J."/>
            <person name="Zhu J.G."/>
            <person name="Ruan X.D."/>
            <person name="Zhao L."/>
            <person name="Wei J.T."/>
            <person name="Ye R.Z."/>
            <person name="Que T.C."/>
            <person name="Du C.H."/>
            <person name="Zhou Y.H."/>
            <person name="Cheng J.X."/>
            <person name="Dai P.F."/>
            <person name="Guo W.B."/>
            <person name="Han X.H."/>
            <person name="Huang E.J."/>
            <person name="Li L.F."/>
            <person name="Wei W."/>
            <person name="Gao Y.C."/>
            <person name="Liu J.Z."/>
            <person name="Shao H.Z."/>
            <person name="Wang X."/>
            <person name="Wang C.C."/>
            <person name="Yang T.C."/>
            <person name="Huo Q.B."/>
            <person name="Li W."/>
            <person name="Chen H.Y."/>
            <person name="Chen S.E."/>
            <person name="Zhou L.G."/>
            <person name="Ni X.B."/>
            <person name="Tian J.H."/>
            <person name="Sheng Y."/>
            <person name="Liu T."/>
            <person name="Pan Y.S."/>
            <person name="Xia L.Y."/>
            <person name="Li J."/>
            <person name="Zhao F."/>
            <person name="Cao W.C."/>
        </authorList>
    </citation>
    <scope>NUCLEOTIDE SEQUENCE [LARGE SCALE GENOMIC DNA]</scope>
    <source>
        <strain evidence="1">Iper-2018</strain>
    </source>
</reference>
<accession>A0AC60QG88</accession>
<keyword evidence="2" id="KW-1185">Reference proteome</keyword>
<proteinExistence type="predicted"/>
<comment type="caution">
    <text evidence="1">The sequence shown here is derived from an EMBL/GenBank/DDBJ whole genome shotgun (WGS) entry which is preliminary data.</text>
</comment>
<evidence type="ECO:0000313" key="2">
    <source>
        <dbReference type="Proteomes" id="UP000805193"/>
    </source>
</evidence>
<name>A0AC60QG88_IXOPE</name>
<gene>
    <name evidence="1" type="ORF">HPB47_020874</name>
</gene>
<protein>
    <submittedName>
        <fullName evidence="1">Uncharacterized protein</fullName>
    </submittedName>
</protein>
<organism evidence="1 2">
    <name type="scientific">Ixodes persulcatus</name>
    <name type="common">Taiga tick</name>
    <dbReference type="NCBI Taxonomy" id="34615"/>
    <lineage>
        <taxon>Eukaryota</taxon>
        <taxon>Metazoa</taxon>
        <taxon>Ecdysozoa</taxon>
        <taxon>Arthropoda</taxon>
        <taxon>Chelicerata</taxon>
        <taxon>Arachnida</taxon>
        <taxon>Acari</taxon>
        <taxon>Parasitiformes</taxon>
        <taxon>Ixodida</taxon>
        <taxon>Ixodoidea</taxon>
        <taxon>Ixodidae</taxon>
        <taxon>Ixodinae</taxon>
        <taxon>Ixodes</taxon>
    </lineage>
</organism>
<dbReference type="EMBL" id="JABSTQ010009156">
    <property type="protein sequence ID" value="KAG0432410.1"/>
    <property type="molecule type" value="Genomic_DNA"/>
</dbReference>
<sequence>MAAYTDTASLDGPVTLKAAAVAISALQISATKQLLEGASTKGGELTAIRLALLTVLALPDPITTNLRIFTDSQEAVKECRIRNSPSQTVRSIKKLASQLVSRGTTTRIVWVPGHAGIPGHEQVHRLARASLILPRGSDDIPASQHDHGYGLARDRAQAYWEPQEYDPGEVRAKIREDYLAKLEEKLPENPDPLPCTGFGRRARVLLTQVQCGKFSVISVLPNITNSRMFCMIYFEKFKELPETPEESEYVKMVNFTAQNGCKKLHSINLKGKLALIRDSADCSLDQVVLNFKAAQAYGIVIASSRYKIENLIAEKNDSSRTDIVVGFVTDGTAEHILALMRPKEPLIVKFYQLWASKKQAEKGTAEKAGQGPPLAEMAGRGPPPTPDDFYEEEVALNISPGIVVLFVCLMGGMLVVLYLFFKYLVYFLIGMFALGAIVSTIVVFEPLIYRLPIGTTRIPQKYIPCFNGPLEIRQLALIVVSASLAIFWVVIRHQSYSWMLQNFFGVMFGINLLKSLRMPSLMPMLSESEDAPAPSAGKTSQPEEDEGPRLVHGNERLFREPYVQQQPYAYGPHGQALYGPDARSQMWRPT</sequence>
<evidence type="ECO:0000313" key="1">
    <source>
        <dbReference type="EMBL" id="KAG0432410.1"/>
    </source>
</evidence>